<dbReference type="Gene3D" id="3.40.50.300">
    <property type="entry name" value="P-loop containing nucleotide triphosphate hydrolases"/>
    <property type="match status" value="2"/>
</dbReference>
<keyword evidence="5 11" id="KW-0347">Helicase</keyword>
<dbReference type="SMART" id="SM00847">
    <property type="entry name" value="HA2"/>
    <property type="match status" value="1"/>
</dbReference>
<dbReference type="InterPro" id="IPR001650">
    <property type="entry name" value="Helicase_C-like"/>
</dbReference>
<dbReference type="EMBL" id="CP119940">
    <property type="protein sequence ID" value="WFD04163.1"/>
    <property type="molecule type" value="Genomic_DNA"/>
</dbReference>
<dbReference type="Pfam" id="PF21010">
    <property type="entry name" value="HA2_C"/>
    <property type="match status" value="1"/>
</dbReference>
<feature type="domain" description="Helicase C-terminal" evidence="9">
    <location>
        <begin position="283"/>
        <end position="391"/>
    </location>
</feature>
<dbReference type="SMART" id="SM00487">
    <property type="entry name" value="DEXDc"/>
    <property type="match status" value="1"/>
</dbReference>
<sequence>MAFWKPGAERPASALDRASVREQDLGIELAEPAFVDAGLRERLPVYRHRAELLYLLERHGVVIVVGHTGCGKTTRTCPTHAEIPQYVREAGWAADGRLIACTQPRRVAASSVAARVASETRTKLGEEVGYAVRFEDCTHPTHTQIKFTTPGLLFRECMRDPLLSRYSVVMVDEAHERGVYTDLLIALLKKIRRMRPELRIVVSSATMDAEAFARYFDPAYDGQATEHVALLSLEGRAYPVEIAYTPAPVHNYVTAAVEAVWNIHLTQPLGDILVFLTGRDEIQTAMQALQDRYTALPPGSLPMLLLPLYAGLAPGEQGGVFLPAPRGTRKVVVATNVAEASVTIDGIVYVVDSGFTKVKQLDTTCGMDVLAVVPASQAALAQRAGRAGRTAPGKCLRLFPASQLAALPKGPTPELVRCDLAPYLLQLKALGIDNLARFDFVPPAPSAEAMASALTYLAALEALDDHGRLLPLGERLAEAPLDPMMARAVRPIRLTQLLYAAQVGCTEEILTIAAMTSVASPFTAFEYGPSMDVHAEIARRKFVAEEGDHLTLLNVYNAFVHPRVGQQSPKWAAKYALAYASLRRAQTIRAQLAKYVTLHWSLPLQSSDDAVLIRKCLVAGLFKNAAQRMDDGSFRSVHHEATLHAHPSSVLFTRAPPERWVVFQEVTHTTKPMMRDITVVDQAWLLELAPHYYQLHRPPRRY</sequence>
<keyword evidence="12" id="KW-1185">Reference proteome</keyword>
<feature type="domain" description="Helicase ATP-binding" evidence="8">
    <location>
        <begin position="41"/>
        <end position="243"/>
    </location>
</feature>
<gene>
    <name evidence="11" type="ORF">MOBT1_002866</name>
</gene>
<dbReference type="InterPro" id="IPR002464">
    <property type="entry name" value="DNA/RNA_helicase_DEAH_CS"/>
</dbReference>
<evidence type="ECO:0000256" key="2">
    <source>
        <dbReference type="ARBA" id="ARBA00012552"/>
    </source>
</evidence>
<dbReference type="GO" id="GO:0005524">
    <property type="term" value="F:ATP binding"/>
    <property type="evidence" value="ECO:0007669"/>
    <property type="project" value="UniProtKB-KW"/>
</dbReference>
<keyword evidence="6" id="KW-0067">ATP-binding</keyword>
<organism evidence="11 12">
    <name type="scientific">Malassezia obtusa</name>
    <dbReference type="NCBI Taxonomy" id="76774"/>
    <lineage>
        <taxon>Eukaryota</taxon>
        <taxon>Fungi</taxon>
        <taxon>Dikarya</taxon>
        <taxon>Basidiomycota</taxon>
        <taxon>Ustilaginomycotina</taxon>
        <taxon>Malasseziomycetes</taxon>
        <taxon>Malasseziales</taxon>
        <taxon>Malasseziaceae</taxon>
        <taxon>Malassezia</taxon>
    </lineage>
</organism>
<evidence type="ECO:0000256" key="5">
    <source>
        <dbReference type="ARBA" id="ARBA00022806"/>
    </source>
</evidence>
<dbReference type="Pfam" id="PF00270">
    <property type="entry name" value="DEAD"/>
    <property type="match status" value="1"/>
</dbReference>
<evidence type="ECO:0000259" key="8">
    <source>
        <dbReference type="SMART" id="SM00487"/>
    </source>
</evidence>
<dbReference type="AlphaFoldDB" id="A0AAF0E0R9"/>
<evidence type="ECO:0000256" key="4">
    <source>
        <dbReference type="ARBA" id="ARBA00022801"/>
    </source>
</evidence>
<dbReference type="InterPro" id="IPR048333">
    <property type="entry name" value="HA2_WH"/>
</dbReference>
<comment type="catalytic activity">
    <reaction evidence="7">
        <text>ATP + H2O = ADP + phosphate + H(+)</text>
        <dbReference type="Rhea" id="RHEA:13065"/>
        <dbReference type="ChEBI" id="CHEBI:15377"/>
        <dbReference type="ChEBI" id="CHEBI:15378"/>
        <dbReference type="ChEBI" id="CHEBI:30616"/>
        <dbReference type="ChEBI" id="CHEBI:43474"/>
        <dbReference type="ChEBI" id="CHEBI:456216"/>
        <dbReference type="EC" id="3.6.4.13"/>
    </reaction>
</comment>
<evidence type="ECO:0000256" key="6">
    <source>
        <dbReference type="ARBA" id="ARBA00022840"/>
    </source>
</evidence>
<proteinExistence type="inferred from homology"/>
<dbReference type="FunFam" id="3.40.50.300:FF:000578">
    <property type="entry name" value="probable ATP-dependent RNA helicase DHX35"/>
    <property type="match status" value="1"/>
</dbReference>
<dbReference type="GO" id="GO:0003724">
    <property type="term" value="F:RNA helicase activity"/>
    <property type="evidence" value="ECO:0007669"/>
    <property type="project" value="UniProtKB-EC"/>
</dbReference>
<dbReference type="PROSITE" id="PS00690">
    <property type="entry name" value="DEAH_ATP_HELICASE"/>
    <property type="match status" value="1"/>
</dbReference>
<dbReference type="Pfam" id="PF07717">
    <property type="entry name" value="OB_NTP_bind"/>
    <property type="match status" value="1"/>
</dbReference>
<dbReference type="CDD" id="cd18791">
    <property type="entry name" value="SF2_C_RHA"/>
    <property type="match status" value="1"/>
</dbReference>
<dbReference type="InterPro" id="IPR011545">
    <property type="entry name" value="DEAD/DEAH_box_helicase_dom"/>
</dbReference>
<keyword evidence="3" id="KW-0547">Nucleotide-binding</keyword>
<evidence type="ECO:0000259" key="9">
    <source>
        <dbReference type="SMART" id="SM00490"/>
    </source>
</evidence>
<dbReference type="SMART" id="SM00490">
    <property type="entry name" value="HELICc"/>
    <property type="match status" value="1"/>
</dbReference>
<protein>
    <recommendedName>
        <fullName evidence="2">RNA helicase</fullName>
        <ecNumber evidence="2">3.6.4.13</ecNumber>
    </recommendedName>
</protein>
<dbReference type="GO" id="GO:0016787">
    <property type="term" value="F:hydrolase activity"/>
    <property type="evidence" value="ECO:0007669"/>
    <property type="project" value="UniProtKB-KW"/>
</dbReference>
<accession>A0AAF0E0R9</accession>
<dbReference type="InterPro" id="IPR014001">
    <property type="entry name" value="Helicase_ATP-bd"/>
</dbReference>
<evidence type="ECO:0000256" key="3">
    <source>
        <dbReference type="ARBA" id="ARBA00022741"/>
    </source>
</evidence>
<name>A0AAF0E0R9_9BASI</name>
<dbReference type="GO" id="GO:0071013">
    <property type="term" value="C:catalytic step 2 spliceosome"/>
    <property type="evidence" value="ECO:0007669"/>
    <property type="project" value="TreeGrafter"/>
</dbReference>
<dbReference type="InterPro" id="IPR007502">
    <property type="entry name" value="Helicase-assoc_dom"/>
</dbReference>
<dbReference type="Gene3D" id="1.20.120.1080">
    <property type="match status" value="1"/>
</dbReference>
<dbReference type="Proteomes" id="UP001214603">
    <property type="component" value="Chromosome 7"/>
</dbReference>
<reference evidence="11" key="1">
    <citation type="submission" date="2023-03" db="EMBL/GenBank/DDBJ databases">
        <title>Mating type loci evolution in Malassezia.</title>
        <authorList>
            <person name="Coelho M.A."/>
        </authorList>
    </citation>
    <scope>NUCLEOTIDE SEQUENCE</scope>
    <source>
        <strain evidence="11">CBS 7876</strain>
    </source>
</reference>
<dbReference type="EC" id="3.6.4.13" evidence="2"/>
<dbReference type="InterPro" id="IPR011709">
    <property type="entry name" value="DEAD-box_helicase_OB_fold"/>
</dbReference>
<dbReference type="Pfam" id="PF00271">
    <property type="entry name" value="Helicase_C"/>
    <property type="match status" value="1"/>
</dbReference>
<dbReference type="PANTHER" id="PTHR18934">
    <property type="entry name" value="ATP-DEPENDENT RNA HELICASE"/>
    <property type="match status" value="1"/>
</dbReference>
<evidence type="ECO:0000259" key="10">
    <source>
        <dbReference type="SMART" id="SM00847"/>
    </source>
</evidence>
<evidence type="ECO:0000313" key="11">
    <source>
        <dbReference type="EMBL" id="WFD04163.1"/>
    </source>
</evidence>
<dbReference type="SUPFAM" id="SSF52540">
    <property type="entry name" value="P-loop containing nucleoside triphosphate hydrolases"/>
    <property type="match status" value="1"/>
</dbReference>
<feature type="domain" description="Helicase-associated" evidence="10">
    <location>
        <begin position="452"/>
        <end position="553"/>
    </location>
</feature>
<evidence type="ECO:0000256" key="7">
    <source>
        <dbReference type="ARBA" id="ARBA00047984"/>
    </source>
</evidence>
<dbReference type="GO" id="GO:0003723">
    <property type="term" value="F:RNA binding"/>
    <property type="evidence" value="ECO:0007669"/>
    <property type="project" value="TreeGrafter"/>
</dbReference>
<dbReference type="Pfam" id="PF04408">
    <property type="entry name" value="WHD_HA2"/>
    <property type="match status" value="1"/>
</dbReference>
<dbReference type="InterPro" id="IPR027417">
    <property type="entry name" value="P-loop_NTPase"/>
</dbReference>
<keyword evidence="4 11" id="KW-0378">Hydrolase</keyword>
<comment type="similarity">
    <text evidence="1">Belongs to the DEAD box helicase family. DEAH subfamily.</text>
</comment>
<evidence type="ECO:0000313" key="12">
    <source>
        <dbReference type="Proteomes" id="UP001214603"/>
    </source>
</evidence>
<dbReference type="PANTHER" id="PTHR18934:SF136">
    <property type="entry name" value="ATP-DEPENDENT RNA HELICASE DHX35-RELATED"/>
    <property type="match status" value="1"/>
</dbReference>
<evidence type="ECO:0000256" key="1">
    <source>
        <dbReference type="ARBA" id="ARBA00008792"/>
    </source>
</evidence>